<reference evidence="2" key="1">
    <citation type="submission" date="2025-08" db="UniProtKB">
        <authorList>
            <consortium name="RefSeq"/>
        </authorList>
    </citation>
    <scope>IDENTIFICATION</scope>
    <source>
        <tissue evidence="2">Blood</tissue>
    </source>
</reference>
<dbReference type="RefSeq" id="XP_074205431.1">
    <property type="nucleotide sequence ID" value="XM_074349330.1"/>
</dbReference>
<name>A0AC58P5Y2_CAMBA</name>
<dbReference type="Proteomes" id="UP001732780">
    <property type="component" value="Chromosome 21"/>
</dbReference>
<sequence length="428" mass="48291">MIPGVFRVRVWAPVGVLTSLAYCLHQRRVALAEPRGSDDRSPVDPSLLELKMVQVVFRHGARSPLKPLPQEEQQVEWKPQLLEVPPQTQFDYTVTNLAGGLKPHSPFDAQYRETTLKGGVFAGQLTQVGMQQMFALGERLRKSYVEDVPFLSPTFHPLEVFIRSSNIYRNLESTRCLLAGLFQRQKGPIVIHTDEASSEVLYPNYQNCWNLQERTRGRRQAACLQPGISEDLKKVKEEMGIAGSNGVDFLILLDNMAAEQEHGLPSCPTLKRFARMIEQRAVDTALYVLQGEDRESLQMAVGPFLHILESNLLSAVDPATLPGKTRKLYLYAAHDVTLMPLLLALGIFDHKWPPFAGDLTMELHQHQESGAWFVRLYYQGKEQVPRGCPDRLCPLDKFLNTMSVYTLSPEKYRTLCSQAQTMGRGNGE</sequence>
<evidence type="ECO:0000313" key="2">
    <source>
        <dbReference type="RefSeq" id="XP_074205431.1"/>
    </source>
</evidence>
<keyword evidence="1" id="KW-1185">Reference proteome</keyword>
<accession>A0AC58P5Y2</accession>
<protein>
    <submittedName>
        <fullName evidence="2">Lysophosphatidic acid phosphatase type 6 isoform X3</fullName>
    </submittedName>
</protein>
<evidence type="ECO:0000313" key="1">
    <source>
        <dbReference type="Proteomes" id="UP001732780"/>
    </source>
</evidence>
<organism evidence="1 2">
    <name type="scientific">Camelus bactrianus</name>
    <name type="common">Bactrian camel</name>
    <dbReference type="NCBI Taxonomy" id="9837"/>
    <lineage>
        <taxon>Eukaryota</taxon>
        <taxon>Metazoa</taxon>
        <taxon>Chordata</taxon>
        <taxon>Craniata</taxon>
        <taxon>Vertebrata</taxon>
        <taxon>Euteleostomi</taxon>
        <taxon>Mammalia</taxon>
        <taxon>Eutheria</taxon>
        <taxon>Laurasiatheria</taxon>
        <taxon>Artiodactyla</taxon>
        <taxon>Tylopoda</taxon>
        <taxon>Camelidae</taxon>
        <taxon>Camelus</taxon>
    </lineage>
</organism>
<proteinExistence type="predicted"/>
<gene>
    <name evidence="2" type="primary">ACP6</name>
</gene>